<feature type="domain" description="HTH cro/C1-type" evidence="2">
    <location>
        <begin position="15"/>
        <end position="69"/>
    </location>
</feature>
<dbReference type="CDD" id="cd00093">
    <property type="entry name" value="HTH_XRE"/>
    <property type="match status" value="1"/>
</dbReference>
<evidence type="ECO:0000259" key="2">
    <source>
        <dbReference type="PROSITE" id="PS50943"/>
    </source>
</evidence>
<dbReference type="SUPFAM" id="SSF51182">
    <property type="entry name" value="RmlC-like cupins"/>
    <property type="match status" value="1"/>
</dbReference>
<evidence type="ECO:0000313" key="4">
    <source>
        <dbReference type="Proteomes" id="UP000198922"/>
    </source>
</evidence>
<dbReference type="PANTHER" id="PTHR46797:SF1">
    <property type="entry name" value="METHYLPHOSPHONATE SYNTHASE"/>
    <property type="match status" value="1"/>
</dbReference>
<dbReference type="InterPro" id="IPR011051">
    <property type="entry name" value="RmlC_Cupin_sf"/>
</dbReference>
<dbReference type="RefSeq" id="WP_090111584.1">
    <property type="nucleotide sequence ID" value="NZ_FNAT01000003.1"/>
</dbReference>
<dbReference type="InterPro" id="IPR050807">
    <property type="entry name" value="TransReg_Diox_bact_type"/>
</dbReference>
<dbReference type="AlphaFoldDB" id="A0A1G7E5Q3"/>
<dbReference type="STRING" id="521013.SAMN04488567_2013"/>
<organism evidence="3 4">
    <name type="scientific">Limimaricola pyoseonensis</name>
    <dbReference type="NCBI Taxonomy" id="521013"/>
    <lineage>
        <taxon>Bacteria</taxon>
        <taxon>Pseudomonadati</taxon>
        <taxon>Pseudomonadota</taxon>
        <taxon>Alphaproteobacteria</taxon>
        <taxon>Rhodobacterales</taxon>
        <taxon>Paracoccaceae</taxon>
        <taxon>Limimaricola</taxon>
    </lineage>
</organism>
<dbReference type="GO" id="GO:0003700">
    <property type="term" value="F:DNA-binding transcription factor activity"/>
    <property type="evidence" value="ECO:0007669"/>
    <property type="project" value="TreeGrafter"/>
</dbReference>
<evidence type="ECO:0000313" key="3">
    <source>
        <dbReference type="EMBL" id="SDE59058.1"/>
    </source>
</evidence>
<reference evidence="4" key="1">
    <citation type="submission" date="2016-10" db="EMBL/GenBank/DDBJ databases">
        <authorList>
            <person name="Varghese N."/>
            <person name="Submissions S."/>
        </authorList>
    </citation>
    <scope>NUCLEOTIDE SEQUENCE [LARGE SCALE GENOMIC DNA]</scope>
    <source>
        <strain evidence="4">DSM 21424</strain>
    </source>
</reference>
<gene>
    <name evidence="3" type="ORF">SAMN04488567_2013</name>
</gene>
<dbReference type="PANTHER" id="PTHR46797">
    <property type="entry name" value="HTH-TYPE TRANSCRIPTIONAL REGULATOR"/>
    <property type="match status" value="1"/>
</dbReference>
<dbReference type="SMART" id="SM00530">
    <property type="entry name" value="HTH_XRE"/>
    <property type="match status" value="1"/>
</dbReference>
<dbReference type="PROSITE" id="PS50943">
    <property type="entry name" value="HTH_CROC1"/>
    <property type="match status" value="1"/>
</dbReference>
<dbReference type="InterPro" id="IPR014710">
    <property type="entry name" value="RmlC-like_jellyroll"/>
</dbReference>
<dbReference type="GO" id="GO:0003677">
    <property type="term" value="F:DNA binding"/>
    <property type="evidence" value="ECO:0007669"/>
    <property type="project" value="UniProtKB-KW"/>
</dbReference>
<dbReference type="Proteomes" id="UP000198922">
    <property type="component" value="Unassembled WGS sequence"/>
</dbReference>
<dbReference type="CDD" id="cd02209">
    <property type="entry name" value="cupin_XRE_C"/>
    <property type="match status" value="1"/>
</dbReference>
<keyword evidence="4" id="KW-1185">Reference proteome</keyword>
<sequence>MHDQSPDGGSLGADLRRHRQARGMRIADLAALIGRSTGWISQVERGRSHPGYADLVAIARALDMPLAQLFRNGTTMDERQDVLRPEQRRILYADNTGATDDLLAPVVGGIEVYRSVLMPNSVSDRPTDWHRLEIGYVISGAAEIRIGGRAHSVAAGDSFVNRGESQSWLNPHDTPCVLIWVLAPLPDDPAD</sequence>
<dbReference type="Gene3D" id="2.60.120.10">
    <property type="entry name" value="Jelly Rolls"/>
    <property type="match status" value="1"/>
</dbReference>
<accession>A0A1G7E5Q3</accession>
<dbReference type="Gene3D" id="1.10.260.40">
    <property type="entry name" value="lambda repressor-like DNA-binding domains"/>
    <property type="match status" value="1"/>
</dbReference>
<proteinExistence type="predicted"/>
<name>A0A1G7E5Q3_9RHOB</name>
<dbReference type="Pfam" id="PF13560">
    <property type="entry name" value="HTH_31"/>
    <property type="match status" value="1"/>
</dbReference>
<dbReference type="EMBL" id="FNAT01000003">
    <property type="protein sequence ID" value="SDE59058.1"/>
    <property type="molecule type" value="Genomic_DNA"/>
</dbReference>
<dbReference type="OrthoDB" id="9814751at2"/>
<protein>
    <submittedName>
        <fullName evidence="3">Transcriptional regulator, contains XRE-family HTH domain</fullName>
    </submittedName>
</protein>
<dbReference type="InterPro" id="IPR013096">
    <property type="entry name" value="Cupin_2"/>
</dbReference>
<evidence type="ECO:0000256" key="1">
    <source>
        <dbReference type="ARBA" id="ARBA00023125"/>
    </source>
</evidence>
<keyword evidence="1" id="KW-0238">DNA-binding</keyword>
<dbReference type="SUPFAM" id="SSF47413">
    <property type="entry name" value="lambda repressor-like DNA-binding domains"/>
    <property type="match status" value="1"/>
</dbReference>
<dbReference type="Pfam" id="PF07883">
    <property type="entry name" value="Cupin_2"/>
    <property type="match status" value="1"/>
</dbReference>
<dbReference type="InterPro" id="IPR010982">
    <property type="entry name" value="Lambda_DNA-bd_dom_sf"/>
</dbReference>
<dbReference type="InterPro" id="IPR001387">
    <property type="entry name" value="Cro/C1-type_HTH"/>
</dbReference>
<dbReference type="GO" id="GO:0005829">
    <property type="term" value="C:cytosol"/>
    <property type="evidence" value="ECO:0007669"/>
    <property type="project" value="TreeGrafter"/>
</dbReference>